<protein>
    <submittedName>
        <fullName evidence="3">Toxic anion resistance protein</fullName>
    </submittedName>
</protein>
<comment type="similarity">
    <text evidence="1">Belongs to the TelA family.</text>
</comment>
<proteinExistence type="inferred from homology"/>
<evidence type="ECO:0000313" key="3">
    <source>
        <dbReference type="EMBL" id="MBD8032897.1"/>
    </source>
</evidence>
<keyword evidence="4" id="KW-1185">Reference proteome</keyword>
<sequence length="359" mass="41699">MEQPQKQLVSEQELSQIRQRQEHLKQQPQVQQLAQKIDVKNQIAVLEFGKETAQGISKFSDRMLATIKQSNLEKSTTLLNNLNKIMDRFDPQDFQEEQKKGFLKKLFSKSKEQLERILSKYDSMNKEVDVVYNEIQKYEVEMKRNTIQLEQMYDENLNYFHSLSEHIAAIDIKVNDLRQQVPALSAKADAGDHEAIMELETITRGIELLEQRVYDLEMAQQVSFQSAPQIRLMQQGNNHLIGKINSAFVTTIPIFKQGLIHAVTMQRQKLVSDSMAELDRRTNEMLVRNAENVRQNSVNIARQAGSPSIKVETIETTWRTIIAGIEETKQIQAETVRNREEGRKRIEQLQLEYEKLKTL</sequence>
<dbReference type="PANTHER" id="PTHR38432">
    <property type="entry name" value="TELA-LIKE PROTEIN SAOUHSC_01408"/>
    <property type="match status" value="1"/>
</dbReference>
<dbReference type="Pfam" id="PF05816">
    <property type="entry name" value="TelA"/>
    <property type="match status" value="1"/>
</dbReference>
<dbReference type="PIRSF" id="PIRSF026508">
    <property type="entry name" value="TelA"/>
    <property type="match status" value="1"/>
</dbReference>
<name>A0ABR8XLT4_9BACL</name>
<feature type="coiled-coil region" evidence="2">
    <location>
        <begin position="121"/>
        <end position="155"/>
    </location>
</feature>
<evidence type="ECO:0000313" key="4">
    <source>
        <dbReference type="Proteomes" id="UP000600565"/>
    </source>
</evidence>
<reference evidence="3 4" key="1">
    <citation type="submission" date="2020-08" db="EMBL/GenBank/DDBJ databases">
        <title>A Genomic Blueprint of the Chicken Gut Microbiome.</title>
        <authorList>
            <person name="Gilroy R."/>
            <person name="Ravi A."/>
            <person name="Getino M."/>
            <person name="Pursley I."/>
            <person name="Horton D.L."/>
            <person name="Alikhan N.-F."/>
            <person name="Baker D."/>
            <person name="Gharbi K."/>
            <person name="Hall N."/>
            <person name="Watson M."/>
            <person name="Adriaenssens E.M."/>
            <person name="Foster-Nyarko E."/>
            <person name="Jarju S."/>
            <person name="Secka A."/>
            <person name="Antonio M."/>
            <person name="Oren A."/>
            <person name="Chaudhuri R."/>
            <person name="La Ragione R.M."/>
            <person name="Hildebrand F."/>
            <person name="Pallen M.J."/>
        </authorList>
    </citation>
    <scope>NUCLEOTIDE SEQUENCE [LARGE SCALE GENOMIC DNA]</scope>
    <source>
        <strain evidence="3 4">Sa1YVA6</strain>
    </source>
</reference>
<organism evidence="3 4">
    <name type="scientific">Solibacillus merdavium</name>
    <dbReference type="NCBI Taxonomy" id="2762218"/>
    <lineage>
        <taxon>Bacteria</taxon>
        <taxon>Bacillati</taxon>
        <taxon>Bacillota</taxon>
        <taxon>Bacilli</taxon>
        <taxon>Bacillales</taxon>
        <taxon>Caryophanaceae</taxon>
        <taxon>Solibacillus</taxon>
    </lineage>
</organism>
<keyword evidence="2" id="KW-0175">Coiled coil</keyword>
<dbReference type="PANTHER" id="PTHR38432:SF2">
    <property type="entry name" value="TELLURITE RESISTANCE PROTEIN"/>
    <property type="match status" value="1"/>
</dbReference>
<dbReference type="Proteomes" id="UP000600565">
    <property type="component" value="Unassembled WGS sequence"/>
</dbReference>
<dbReference type="EMBL" id="JACSPW010000005">
    <property type="protein sequence ID" value="MBD8032897.1"/>
    <property type="molecule type" value="Genomic_DNA"/>
</dbReference>
<dbReference type="InterPro" id="IPR008863">
    <property type="entry name" value="Toxic_anion-R_TelA"/>
</dbReference>
<gene>
    <name evidence="3" type="ORF">H9632_07435</name>
</gene>
<accession>A0ABR8XLT4</accession>
<evidence type="ECO:0000256" key="2">
    <source>
        <dbReference type="SAM" id="Coils"/>
    </source>
</evidence>
<evidence type="ECO:0000256" key="1">
    <source>
        <dbReference type="PIRNR" id="PIRNR026508"/>
    </source>
</evidence>
<comment type="caution">
    <text evidence="3">The sequence shown here is derived from an EMBL/GenBank/DDBJ whole genome shotgun (WGS) entry which is preliminary data.</text>
</comment>